<feature type="transmembrane region" description="Helical" evidence="6">
    <location>
        <begin position="93"/>
        <end position="113"/>
    </location>
</feature>
<organism evidence="8 9">
    <name type="scientific">Trichuris muris</name>
    <name type="common">Mouse whipworm</name>
    <dbReference type="NCBI Taxonomy" id="70415"/>
    <lineage>
        <taxon>Eukaryota</taxon>
        <taxon>Metazoa</taxon>
        <taxon>Ecdysozoa</taxon>
        <taxon>Nematoda</taxon>
        <taxon>Enoplea</taxon>
        <taxon>Dorylaimia</taxon>
        <taxon>Trichinellida</taxon>
        <taxon>Trichuridae</taxon>
        <taxon>Trichuris</taxon>
    </lineage>
</organism>
<dbReference type="GO" id="GO:0071709">
    <property type="term" value="P:membrane assembly"/>
    <property type="evidence" value="ECO:0007669"/>
    <property type="project" value="TreeGrafter"/>
</dbReference>
<accession>A0A5S6QQF9</accession>
<dbReference type="WBParaSite" id="TMUE_2000009571.4">
    <property type="protein sequence ID" value="TMUE_2000009571.4"/>
    <property type="gene ID" value="WBGene00287017"/>
</dbReference>
<dbReference type="PANTHER" id="PTHR13439">
    <property type="entry name" value="CT120 PROTEIN"/>
    <property type="match status" value="1"/>
</dbReference>
<dbReference type="WBParaSite" id="TMUE_2000009571.5">
    <property type="protein sequence ID" value="TMUE_2000009571.5"/>
    <property type="gene ID" value="WBGene00287017"/>
</dbReference>
<keyword evidence="2 5" id="KW-0812">Transmembrane</keyword>
<keyword evidence="8" id="KW-1185">Reference proteome</keyword>
<dbReference type="WBParaSite" id="TMUE_2000009571.3">
    <property type="protein sequence ID" value="TMUE_2000009571.3"/>
    <property type="gene ID" value="WBGene00287017"/>
</dbReference>
<proteinExistence type="predicted"/>
<dbReference type="GO" id="GO:0005886">
    <property type="term" value="C:plasma membrane"/>
    <property type="evidence" value="ECO:0007669"/>
    <property type="project" value="TreeGrafter"/>
</dbReference>
<dbReference type="PROSITE" id="PS50922">
    <property type="entry name" value="TLC"/>
    <property type="match status" value="1"/>
</dbReference>
<dbReference type="InterPro" id="IPR006634">
    <property type="entry name" value="TLC-dom"/>
</dbReference>
<reference evidence="8" key="2">
    <citation type="submission" date="2014-03" db="EMBL/GenBank/DDBJ databases">
        <title>The whipworm genome and dual-species transcriptomics of an intimate host-pathogen interaction.</title>
        <authorList>
            <person name="Foth B.J."/>
            <person name="Tsai I.J."/>
            <person name="Reid A.J."/>
            <person name="Bancroft A.J."/>
            <person name="Nichol S."/>
            <person name="Tracey A."/>
            <person name="Holroyd N."/>
            <person name="Cotton J.A."/>
            <person name="Stanley E.J."/>
            <person name="Zarowiecki M."/>
            <person name="Liu J.Z."/>
            <person name="Huckvale T."/>
            <person name="Cooper P.J."/>
            <person name="Grencis R.K."/>
            <person name="Berriman M."/>
        </authorList>
    </citation>
    <scope>NUCLEOTIDE SEQUENCE [LARGE SCALE GENOMIC DNA]</scope>
    <source>
        <strain evidence="8">Edinburgh</strain>
    </source>
</reference>
<evidence type="ECO:0000313" key="8">
    <source>
        <dbReference type="Proteomes" id="UP000046395"/>
    </source>
</evidence>
<evidence type="ECO:0000256" key="4">
    <source>
        <dbReference type="ARBA" id="ARBA00023136"/>
    </source>
</evidence>
<keyword evidence="3 6" id="KW-1133">Transmembrane helix</keyword>
<protein>
    <submittedName>
        <fullName evidence="9 10">TLC domain-containing protein</fullName>
    </submittedName>
</protein>
<feature type="transmembrane region" description="Helical" evidence="6">
    <location>
        <begin position="182"/>
        <end position="199"/>
    </location>
</feature>
<evidence type="ECO:0000313" key="10">
    <source>
        <dbReference type="WBParaSite" id="TMUE_2000009571.2"/>
    </source>
</evidence>
<feature type="transmembrane region" description="Helical" evidence="6">
    <location>
        <begin position="219"/>
        <end position="239"/>
    </location>
</feature>
<evidence type="ECO:0000256" key="1">
    <source>
        <dbReference type="ARBA" id="ARBA00004141"/>
    </source>
</evidence>
<reference evidence="8" key="1">
    <citation type="submission" date="2013-11" db="EMBL/GenBank/DDBJ databases">
        <authorList>
            <person name="Aslett M."/>
        </authorList>
    </citation>
    <scope>NUCLEOTIDE SEQUENCE [LARGE SCALE GENOMIC DNA]</scope>
    <source>
        <strain evidence="8">Edinburgh</strain>
    </source>
</reference>
<dbReference type="STRING" id="70415.A0A5S6QQF9"/>
<feature type="transmembrane region" description="Helical" evidence="6">
    <location>
        <begin position="125"/>
        <end position="143"/>
    </location>
</feature>
<evidence type="ECO:0000256" key="6">
    <source>
        <dbReference type="SAM" id="Phobius"/>
    </source>
</evidence>
<dbReference type="WBParaSite" id="TMUE_2000009571.2">
    <property type="protein sequence ID" value="TMUE_2000009571.2"/>
    <property type="gene ID" value="WBGene00287017"/>
</dbReference>
<dbReference type="Proteomes" id="UP000046395">
    <property type="component" value="Unassembled WGS sequence"/>
</dbReference>
<feature type="transmembrane region" description="Helical" evidence="6">
    <location>
        <begin position="17"/>
        <end position="39"/>
    </location>
</feature>
<sequence>MNNADAVGAASFCANRIGIWLTLCSVLCFVLVNRVIRLLPVPELVIAKGESQKFRWRNLLVSFLHSCVTGLASVLCVASYWNHGMREDLFVFANYPAMFICCFATGYFIYDCGHIVAAGHAKEKAEILLHHLSIILSAFYVIYETRGVGYAVVGLLIEVNTIFLHARKLLQMSGYRRNDSQVIFVVFPNFLTFLFFRFLPLSIVTSAIFMERSRLPFSIWLLCSSSMILLFAINTVLFCRLIRADLLFQCTCDNLTPVRSYKRSRVFNLYDLCSSLNVDDCCN</sequence>
<dbReference type="InterPro" id="IPR050846">
    <property type="entry name" value="TLCD"/>
</dbReference>
<dbReference type="AlphaFoldDB" id="A0A5S6QQF9"/>
<dbReference type="SMART" id="SM00724">
    <property type="entry name" value="TLC"/>
    <property type="match status" value="1"/>
</dbReference>
<dbReference type="WBParaSite" id="TMUE_2000009571.1">
    <property type="protein sequence ID" value="TMUE_2000009571.1"/>
    <property type="gene ID" value="WBGene00287017"/>
</dbReference>
<keyword evidence="4 5" id="KW-0472">Membrane</keyword>
<comment type="subcellular location">
    <subcellularLocation>
        <location evidence="1">Membrane</location>
        <topology evidence="1">Multi-pass membrane protein</topology>
    </subcellularLocation>
</comment>
<feature type="transmembrane region" description="Helical" evidence="6">
    <location>
        <begin position="149"/>
        <end position="170"/>
    </location>
</feature>
<dbReference type="GO" id="GO:0097035">
    <property type="term" value="P:regulation of membrane lipid distribution"/>
    <property type="evidence" value="ECO:0007669"/>
    <property type="project" value="TreeGrafter"/>
</dbReference>
<dbReference type="GO" id="GO:0055091">
    <property type="term" value="P:phospholipid homeostasis"/>
    <property type="evidence" value="ECO:0007669"/>
    <property type="project" value="TreeGrafter"/>
</dbReference>
<evidence type="ECO:0000259" key="7">
    <source>
        <dbReference type="PROSITE" id="PS50922"/>
    </source>
</evidence>
<dbReference type="PANTHER" id="PTHR13439:SF4">
    <property type="entry name" value="TLC DOMAIN-CONTAINING PROTEIN"/>
    <property type="match status" value="1"/>
</dbReference>
<evidence type="ECO:0000256" key="3">
    <source>
        <dbReference type="ARBA" id="ARBA00022989"/>
    </source>
</evidence>
<evidence type="ECO:0000256" key="2">
    <source>
        <dbReference type="ARBA" id="ARBA00022692"/>
    </source>
</evidence>
<dbReference type="GO" id="GO:0007009">
    <property type="term" value="P:plasma membrane organization"/>
    <property type="evidence" value="ECO:0007669"/>
    <property type="project" value="TreeGrafter"/>
</dbReference>
<evidence type="ECO:0000313" key="9">
    <source>
        <dbReference type="WBParaSite" id="TMUE_2000009571.1"/>
    </source>
</evidence>
<dbReference type="Pfam" id="PF03798">
    <property type="entry name" value="TRAM_LAG1_CLN8"/>
    <property type="match status" value="1"/>
</dbReference>
<evidence type="ECO:0000256" key="5">
    <source>
        <dbReference type="PROSITE-ProRule" id="PRU00205"/>
    </source>
</evidence>
<reference evidence="9" key="3">
    <citation type="submission" date="2019-12" db="UniProtKB">
        <authorList>
            <consortium name="WormBaseParasite"/>
        </authorList>
    </citation>
    <scope>IDENTIFICATION</scope>
</reference>
<feature type="transmembrane region" description="Helical" evidence="6">
    <location>
        <begin position="59"/>
        <end position="81"/>
    </location>
</feature>
<feature type="domain" description="TLC" evidence="7">
    <location>
        <begin position="51"/>
        <end position="250"/>
    </location>
</feature>
<name>A0A5S6QQF9_TRIMR</name>